<organism evidence="1 2">
    <name type="scientific">Endocarpon pusillum</name>
    <dbReference type="NCBI Taxonomy" id="364733"/>
    <lineage>
        <taxon>Eukaryota</taxon>
        <taxon>Fungi</taxon>
        <taxon>Dikarya</taxon>
        <taxon>Ascomycota</taxon>
        <taxon>Pezizomycotina</taxon>
        <taxon>Eurotiomycetes</taxon>
        <taxon>Chaetothyriomycetidae</taxon>
        <taxon>Verrucariales</taxon>
        <taxon>Verrucariaceae</taxon>
        <taxon>Endocarpon</taxon>
    </lineage>
</organism>
<proteinExistence type="predicted"/>
<gene>
    <name evidence="1" type="ORF">GJ744_011776</name>
</gene>
<protein>
    <submittedName>
        <fullName evidence="1">Uncharacterized protein</fullName>
    </submittedName>
</protein>
<dbReference type="AlphaFoldDB" id="A0A8H7AG64"/>
<evidence type="ECO:0000313" key="1">
    <source>
        <dbReference type="EMBL" id="KAF7506422.1"/>
    </source>
</evidence>
<evidence type="ECO:0000313" key="2">
    <source>
        <dbReference type="Proteomes" id="UP000606974"/>
    </source>
</evidence>
<comment type="caution">
    <text evidence="1">The sequence shown here is derived from an EMBL/GenBank/DDBJ whole genome shotgun (WGS) entry which is preliminary data.</text>
</comment>
<keyword evidence="2" id="KW-1185">Reference proteome</keyword>
<sequence>MRSAGLNRMLNCEPTSISTSLFRNGSYGLRLLSCSQLKPYTRLVPIRGRAKLSSSIILPNLLHLPVDRDVYAFLSIFLPWNYLSCKSTRLIQVNAAARNLVQKSNVVPPHLCTFGKRHPALPLASWCESRRYICAGEVALPEYVRLFRCRQQ</sequence>
<accession>A0A8H7AG64</accession>
<dbReference type="EMBL" id="JAACFV010000087">
    <property type="protein sequence ID" value="KAF7506422.1"/>
    <property type="molecule type" value="Genomic_DNA"/>
</dbReference>
<dbReference type="Proteomes" id="UP000606974">
    <property type="component" value="Unassembled WGS sequence"/>
</dbReference>
<name>A0A8H7AG64_9EURO</name>
<reference evidence="1" key="1">
    <citation type="submission" date="2020-02" db="EMBL/GenBank/DDBJ databases">
        <authorList>
            <person name="Palmer J.M."/>
        </authorList>
    </citation>
    <scope>NUCLEOTIDE SEQUENCE</scope>
    <source>
        <strain evidence="1">EPUS1.4</strain>
        <tissue evidence="1">Thallus</tissue>
    </source>
</reference>